<dbReference type="Pfam" id="PF00892">
    <property type="entry name" value="EamA"/>
    <property type="match status" value="2"/>
</dbReference>
<evidence type="ECO:0000256" key="3">
    <source>
        <dbReference type="ARBA" id="ARBA00022692"/>
    </source>
</evidence>
<evidence type="ECO:0000256" key="2">
    <source>
        <dbReference type="ARBA" id="ARBA00007362"/>
    </source>
</evidence>
<feature type="transmembrane region" description="Helical" evidence="6">
    <location>
        <begin position="7"/>
        <end position="29"/>
    </location>
</feature>
<evidence type="ECO:0000259" key="7">
    <source>
        <dbReference type="Pfam" id="PF00892"/>
    </source>
</evidence>
<evidence type="ECO:0000256" key="6">
    <source>
        <dbReference type="SAM" id="Phobius"/>
    </source>
</evidence>
<evidence type="ECO:0000256" key="4">
    <source>
        <dbReference type="ARBA" id="ARBA00022989"/>
    </source>
</evidence>
<dbReference type="Proteomes" id="UP001595683">
    <property type="component" value="Unassembled WGS sequence"/>
</dbReference>
<name>A0ABV7V828_9SPHN</name>
<keyword evidence="4 6" id="KW-1133">Transmembrane helix</keyword>
<feature type="domain" description="EamA" evidence="7">
    <location>
        <begin position="148"/>
        <end position="281"/>
    </location>
</feature>
<organism evidence="8 9">
    <name type="scientific">Novosphingobium pokkalii</name>
    <dbReference type="NCBI Taxonomy" id="1770194"/>
    <lineage>
        <taxon>Bacteria</taxon>
        <taxon>Pseudomonadati</taxon>
        <taxon>Pseudomonadota</taxon>
        <taxon>Alphaproteobacteria</taxon>
        <taxon>Sphingomonadales</taxon>
        <taxon>Sphingomonadaceae</taxon>
        <taxon>Novosphingobium</taxon>
    </lineage>
</organism>
<protein>
    <submittedName>
        <fullName evidence="8">DMT family transporter</fullName>
    </submittedName>
</protein>
<feature type="transmembrane region" description="Helical" evidence="6">
    <location>
        <begin position="35"/>
        <end position="56"/>
    </location>
</feature>
<comment type="subcellular location">
    <subcellularLocation>
        <location evidence="1">Membrane</location>
        <topology evidence="1">Multi-pass membrane protein</topology>
    </subcellularLocation>
</comment>
<dbReference type="InterPro" id="IPR000620">
    <property type="entry name" value="EamA_dom"/>
</dbReference>
<feature type="transmembrane region" description="Helical" evidence="6">
    <location>
        <begin position="147"/>
        <end position="165"/>
    </location>
</feature>
<feature type="transmembrane region" description="Helical" evidence="6">
    <location>
        <begin position="251"/>
        <end position="281"/>
    </location>
</feature>
<comment type="similarity">
    <text evidence="2">Belongs to the EamA transporter family.</text>
</comment>
<sequence>MQARHKGWANGLTAVVLFGGSMPATRLAITGLAPLLLTSARALIAGLLGCALLALGRQPLPRGRQWRALAIVAGGCVLGFPLLSALALQHISATRSLVFTGLLPLSTASFAVLRGKERPSPAFWAFAALGAAAVAGFALARSSGGSLAGDALMLLAVAVCGLGYAEGAVLTRALGGWQVICWALVLCLPAALIGTLLLRPATGLAAIGWASWAGLAYVSIISMLVGFIFWYRGLDLGGIASVGQLQLLQPFVGLVLAGLVLGEAVSPATLPVMALVAASALGARRFA</sequence>
<dbReference type="SUPFAM" id="SSF103481">
    <property type="entry name" value="Multidrug resistance efflux transporter EmrE"/>
    <property type="match status" value="2"/>
</dbReference>
<dbReference type="InterPro" id="IPR050638">
    <property type="entry name" value="AA-Vitamin_Transporters"/>
</dbReference>
<feature type="transmembrane region" description="Helical" evidence="6">
    <location>
        <begin position="122"/>
        <end position="140"/>
    </location>
</feature>
<feature type="transmembrane region" description="Helical" evidence="6">
    <location>
        <begin position="210"/>
        <end position="231"/>
    </location>
</feature>
<keyword evidence="5 6" id="KW-0472">Membrane</keyword>
<evidence type="ECO:0000256" key="5">
    <source>
        <dbReference type="ARBA" id="ARBA00023136"/>
    </source>
</evidence>
<dbReference type="InterPro" id="IPR037185">
    <property type="entry name" value="EmrE-like"/>
</dbReference>
<keyword evidence="9" id="KW-1185">Reference proteome</keyword>
<dbReference type="EMBL" id="JBHRYE010000049">
    <property type="protein sequence ID" value="MFC3673608.1"/>
    <property type="molecule type" value="Genomic_DNA"/>
</dbReference>
<keyword evidence="3 6" id="KW-0812">Transmembrane</keyword>
<accession>A0ABV7V828</accession>
<dbReference type="RefSeq" id="WP_191324872.1">
    <property type="nucleotide sequence ID" value="NZ_BMZP01000012.1"/>
</dbReference>
<dbReference type="PANTHER" id="PTHR32322">
    <property type="entry name" value="INNER MEMBRANE TRANSPORTER"/>
    <property type="match status" value="1"/>
</dbReference>
<dbReference type="PANTHER" id="PTHR32322:SF2">
    <property type="entry name" value="EAMA DOMAIN-CONTAINING PROTEIN"/>
    <property type="match status" value="1"/>
</dbReference>
<comment type="caution">
    <text evidence="8">The sequence shown here is derived from an EMBL/GenBank/DDBJ whole genome shotgun (WGS) entry which is preliminary data.</text>
</comment>
<feature type="transmembrane region" description="Helical" evidence="6">
    <location>
        <begin position="68"/>
        <end position="88"/>
    </location>
</feature>
<reference evidence="9" key="1">
    <citation type="journal article" date="2019" name="Int. J. Syst. Evol. Microbiol.">
        <title>The Global Catalogue of Microorganisms (GCM) 10K type strain sequencing project: providing services to taxonomists for standard genome sequencing and annotation.</title>
        <authorList>
            <consortium name="The Broad Institute Genomics Platform"/>
            <consortium name="The Broad Institute Genome Sequencing Center for Infectious Disease"/>
            <person name="Wu L."/>
            <person name="Ma J."/>
        </authorList>
    </citation>
    <scope>NUCLEOTIDE SEQUENCE [LARGE SCALE GENOMIC DNA]</scope>
    <source>
        <strain evidence="9">KCTC 42224</strain>
    </source>
</reference>
<feature type="transmembrane region" description="Helical" evidence="6">
    <location>
        <begin position="177"/>
        <end position="198"/>
    </location>
</feature>
<evidence type="ECO:0000256" key="1">
    <source>
        <dbReference type="ARBA" id="ARBA00004141"/>
    </source>
</evidence>
<gene>
    <name evidence="8" type="ORF">ACFOOT_19475</name>
</gene>
<proteinExistence type="inferred from homology"/>
<feature type="domain" description="EamA" evidence="7">
    <location>
        <begin position="10"/>
        <end position="136"/>
    </location>
</feature>
<evidence type="ECO:0000313" key="9">
    <source>
        <dbReference type="Proteomes" id="UP001595683"/>
    </source>
</evidence>
<evidence type="ECO:0000313" key="8">
    <source>
        <dbReference type="EMBL" id="MFC3673608.1"/>
    </source>
</evidence>